<gene>
    <name evidence="3" type="ORF">ENK44_09200</name>
</gene>
<comment type="caution">
    <text evidence="3">The sequence shown here is derived from an EMBL/GenBank/DDBJ whole genome shotgun (WGS) entry which is preliminary data.</text>
</comment>
<proteinExistence type="predicted"/>
<evidence type="ECO:0000259" key="2">
    <source>
        <dbReference type="Pfam" id="PF13860"/>
    </source>
</evidence>
<dbReference type="InterPro" id="IPR025965">
    <property type="entry name" value="FlgD/Vpr_Ig-like"/>
</dbReference>
<dbReference type="SUPFAM" id="SSF49464">
    <property type="entry name" value="Carboxypeptidase regulatory domain-like"/>
    <property type="match status" value="3"/>
</dbReference>
<dbReference type="Pfam" id="PF13860">
    <property type="entry name" value="FlgD_ig"/>
    <property type="match status" value="1"/>
</dbReference>
<dbReference type="InterPro" id="IPR026444">
    <property type="entry name" value="Secre_tail"/>
</dbReference>
<reference evidence="3" key="1">
    <citation type="journal article" date="2020" name="mSystems">
        <title>Genome- and Community-Level Interaction Insights into Carbon Utilization and Element Cycling Functions of Hydrothermarchaeota in Hydrothermal Sediment.</title>
        <authorList>
            <person name="Zhou Z."/>
            <person name="Liu Y."/>
            <person name="Xu W."/>
            <person name="Pan J."/>
            <person name="Luo Z.H."/>
            <person name="Li M."/>
        </authorList>
    </citation>
    <scope>NUCLEOTIDE SEQUENCE [LARGE SCALE GENOMIC DNA]</scope>
    <source>
        <strain evidence="3">HyVt-577</strain>
    </source>
</reference>
<keyword evidence="1" id="KW-0732">Signal</keyword>
<dbReference type="Gene3D" id="2.60.40.1120">
    <property type="entry name" value="Carboxypeptidase-like, regulatory domain"/>
    <property type="match status" value="2"/>
</dbReference>
<name>A0A7V4U0P9_CALAY</name>
<protein>
    <submittedName>
        <fullName evidence="3">T9SS type A sorting domain-containing protein</fullName>
    </submittedName>
</protein>
<evidence type="ECO:0000313" key="3">
    <source>
        <dbReference type="EMBL" id="HGY55866.1"/>
    </source>
</evidence>
<accession>A0A7V4U0P9</accession>
<evidence type="ECO:0000256" key="1">
    <source>
        <dbReference type="SAM" id="SignalP"/>
    </source>
</evidence>
<dbReference type="EMBL" id="DRQG01000086">
    <property type="protein sequence ID" value="HGY55866.1"/>
    <property type="molecule type" value="Genomic_DNA"/>
</dbReference>
<sequence>MRKLLTMRAFTGLLIIFMMAGFAQAQLLPAISGKVTAGDSNDPVANFKMVLSYTDSTVFPVKFVTTDSEGNYFQQVVPGLTYTLSAIDTFSYEPFSADISVGTESVVYDIHLNYRTQDATLSGTVTSEDGSDVTGMKIFLLKLPDDTDLSDFEEIETHWEIPYRMTQWASYETEVASDGSYSVDVLFGKYVLYVPAGETTLTHWGVFEVTADMTYDIFLRTKKILSGHIENADQYDFVQVNGFSLSKGRPFTAVPDSNGDYQMEVPTGQFILRLTAFFQDDEGNGYMYAVYYDGVYTVDEATVVDVQDDTPGIDFTLPTAEVYPFSISGTVISENDSTPIANAKVSFVSYNIATNLWQWYMDSTDADGKYTVNGKTVLQEDSLIGFAYADGYFGEFYDNAATHVNATPIVYHANEDVTGIDFALNVLDTTNAHAISGTLYDEEGNVVGQGQVTAFTNATNVGVISAQVDSNGHYDFGPVFPEGSTVYLEAWGGYNYLINIYDNAESWEDATPISIGKDDVTIDFVMIEKAPARHYLAEIKGLVGIGQDKTESETSPLEGAVVYVKRQGDSEWLNSGNIDAQGNFELGVESDGVYEVKITAKGYKDYYNDNVVVEDRSADLNVSLTPTAIGSGNTGVVIESPQLFNAYPNPFNPSTTIRVNMTKSEVASLVIYNVIGQKVKTLHTGLLAKGMNEFRWNATDDAGRQVASGLYFYQLKTGNSIQTKAVMFIK</sequence>
<dbReference type="Gene3D" id="2.60.40.4070">
    <property type="match status" value="1"/>
</dbReference>
<dbReference type="InterPro" id="IPR008969">
    <property type="entry name" value="CarboxyPept-like_regulatory"/>
</dbReference>
<feature type="chain" id="PRO_5030909492" evidence="1">
    <location>
        <begin position="26"/>
        <end position="730"/>
    </location>
</feature>
<dbReference type="AlphaFoldDB" id="A0A7V4U0P9"/>
<dbReference type="Proteomes" id="UP000885779">
    <property type="component" value="Unassembled WGS sequence"/>
</dbReference>
<dbReference type="NCBIfam" id="TIGR04183">
    <property type="entry name" value="Por_Secre_tail"/>
    <property type="match status" value="1"/>
</dbReference>
<organism evidence="3">
    <name type="scientific">Caldithrix abyssi</name>
    <dbReference type="NCBI Taxonomy" id="187145"/>
    <lineage>
        <taxon>Bacteria</taxon>
        <taxon>Pseudomonadati</taxon>
        <taxon>Calditrichota</taxon>
        <taxon>Calditrichia</taxon>
        <taxon>Calditrichales</taxon>
        <taxon>Calditrichaceae</taxon>
        <taxon>Caldithrix</taxon>
    </lineage>
</organism>
<feature type="domain" description="FlgD/Vpr Ig-like" evidence="2">
    <location>
        <begin position="660"/>
        <end position="717"/>
    </location>
</feature>
<feature type="signal peptide" evidence="1">
    <location>
        <begin position="1"/>
        <end position="25"/>
    </location>
</feature>